<sequence>MATPERTRRGGAPVAEGAVMLQRKKMVGLPTARLFPSTDLVTSEFIFKIWDMYEIPRKKIYEALKIFGQVTSETARRSVQKRETREALKGLFPALDVAELDAIMYSEEEDQADLTVEHFLHLVGSIHERSREIDRLKEVWEVFDPSV</sequence>
<evidence type="ECO:0000313" key="1">
    <source>
        <dbReference type="EMBL" id="CEM49991.1"/>
    </source>
</evidence>
<proteinExistence type="predicted"/>
<dbReference type="EMBL" id="CDMZ01004519">
    <property type="protein sequence ID" value="CEM49991.1"/>
    <property type="molecule type" value="Genomic_DNA"/>
</dbReference>
<dbReference type="AlphaFoldDB" id="A0A0G4HZI2"/>
<organism evidence="1">
    <name type="scientific">Chromera velia CCMP2878</name>
    <dbReference type="NCBI Taxonomy" id="1169474"/>
    <lineage>
        <taxon>Eukaryota</taxon>
        <taxon>Sar</taxon>
        <taxon>Alveolata</taxon>
        <taxon>Colpodellida</taxon>
        <taxon>Chromeraceae</taxon>
        <taxon>Chromera</taxon>
    </lineage>
</organism>
<protein>
    <submittedName>
        <fullName evidence="1">Uncharacterized protein</fullName>
    </submittedName>
</protein>
<feature type="non-terminal residue" evidence="1">
    <location>
        <position position="147"/>
    </location>
</feature>
<reference evidence="1" key="1">
    <citation type="submission" date="2014-11" db="EMBL/GenBank/DDBJ databases">
        <authorList>
            <person name="Otto D Thomas"/>
            <person name="Naeem Raeece"/>
        </authorList>
    </citation>
    <scope>NUCLEOTIDE SEQUENCE</scope>
</reference>
<gene>
    <name evidence="1" type="ORF">Cvel_1567</name>
</gene>
<name>A0A0G4HZI2_9ALVE</name>
<accession>A0A0G4HZI2</accession>